<sequence>MGSSLHDENHNFKTELQHLHFALYNFSFVSVDTKFPGWLRQTPRFGSDDVRYADMKYNIDKTRLVQLGLTLSDGNRGVLKTWEFKFAFDLGKESYNKDFVRFLKKNGIDFDKLRSDGINWDEFWHEFAALLPRHRNLTWVTFHGS</sequence>
<evidence type="ECO:0000256" key="6">
    <source>
        <dbReference type="ARBA" id="ARBA00011757"/>
    </source>
</evidence>
<dbReference type="EC" id="3.1.13.4" evidence="7"/>
<dbReference type="PANTHER" id="PTHR10797">
    <property type="entry name" value="CCR4-NOT TRANSCRIPTION COMPLEX SUBUNIT"/>
    <property type="match status" value="1"/>
</dbReference>
<evidence type="ECO:0000256" key="1">
    <source>
        <dbReference type="ARBA" id="ARBA00001663"/>
    </source>
</evidence>
<evidence type="ECO:0000256" key="12">
    <source>
        <dbReference type="ARBA" id="ARBA00022839"/>
    </source>
</evidence>
<evidence type="ECO:0000256" key="7">
    <source>
        <dbReference type="ARBA" id="ARBA00012161"/>
    </source>
</evidence>
<evidence type="ECO:0000256" key="2">
    <source>
        <dbReference type="ARBA" id="ARBA00001968"/>
    </source>
</evidence>
<dbReference type="Gene3D" id="3.30.420.10">
    <property type="entry name" value="Ribonuclease H-like superfamily/Ribonuclease H"/>
    <property type="match status" value="1"/>
</dbReference>
<dbReference type="GO" id="GO:0030014">
    <property type="term" value="C:CCR4-NOT complex"/>
    <property type="evidence" value="ECO:0007669"/>
    <property type="project" value="InterPro"/>
</dbReference>
<keyword evidence="14" id="KW-0805">Transcription regulation</keyword>
<gene>
    <name evidence="18" type="ORF">Tsubulata_023525</name>
</gene>
<dbReference type="Proteomes" id="UP001141552">
    <property type="component" value="Unassembled WGS sequence"/>
</dbReference>
<dbReference type="InterPro" id="IPR039637">
    <property type="entry name" value="CNOT7/CNOT8/Pop2"/>
</dbReference>
<evidence type="ECO:0000256" key="4">
    <source>
        <dbReference type="ARBA" id="ARBA00004496"/>
    </source>
</evidence>
<keyword evidence="12" id="KW-0269">Exonuclease</keyword>
<dbReference type="InterPro" id="IPR012337">
    <property type="entry name" value="RNaseH-like_sf"/>
</dbReference>
<proteinExistence type="inferred from homology"/>
<comment type="subcellular location">
    <subcellularLocation>
        <location evidence="4">Cytoplasm</location>
    </subcellularLocation>
    <subcellularLocation>
        <location evidence="3">Nucleus</location>
    </subcellularLocation>
</comment>
<evidence type="ECO:0000256" key="10">
    <source>
        <dbReference type="ARBA" id="ARBA00022723"/>
    </source>
</evidence>
<keyword evidence="10" id="KW-0479">Metal-binding</keyword>
<dbReference type="GO" id="GO:0005634">
    <property type="term" value="C:nucleus"/>
    <property type="evidence" value="ECO:0007669"/>
    <property type="project" value="UniProtKB-SubCell"/>
</dbReference>
<evidence type="ECO:0000256" key="11">
    <source>
        <dbReference type="ARBA" id="ARBA00022801"/>
    </source>
</evidence>
<dbReference type="InterPro" id="IPR006941">
    <property type="entry name" value="RNase_CAF1"/>
</dbReference>
<dbReference type="GO" id="GO:0046872">
    <property type="term" value="F:metal ion binding"/>
    <property type="evidence" value="ECO:0007669"/>
    <property type="project" value="UniProtKB-KW"/>
</dbReference>
<evidence type="ECO:0000256" key="9">
    <source>
        <dbReference type="ARBA" id="ARBA00022722"/>
    </source>
</evidence>
<keyword evidence="13" id="KW-0694">RNA-binding</keyword>
<evidence type="ECO:0000256" key="17">
    <source>
        <dbReference type="ARBA" id="ARBA00025148"/>
    </source>
</evidence>
<comment type="catalytic activity">
    <reaction evidence="1">
        <text>Exonucleolytic cleavage of poly(A) to 5'-AMP.</text>
        <dbReference type="EC" id="3.1.13.4"/>
    </reaction>
</comment>
<dbReference type="GO" id="GO:0003723">
    <property type="term" value="F:RNA binding"/>
    <property type="evidence" value="ECO:0007669"/>
    <property type="project" value="UniProtKB-KW"/>
</dbReference>
<evidence type="ECO:0000256" key="3">
    <source>
        <dbReference type="ARBA" id="ARBA00004123"/>
    </source>
</evidence>
<comment type="function">
    <text evidence="17">Ubiquitous transcription factor required for a diverse set of processes. It is a component of the CCR4 complex involved in the control of gene expression.</text>
</comment>
<organism evidence="18 19">
    <name type="scientific">Turnera subulata</name>
    <dbReference type="NCBI Taxonomy" id="218843"/>
    <lineage>
        <taxon>Eukaryota</taxon>
        <taxon>Viridiplantae</taxon>
        <taxon>Streptophyta</taxon>
        <taxon>Embryophyta</taxon>
        <taxon>Tracheophyta</taxon>
        <taxon>Spermatophyta</taxon>
        <taxon>Magnoliopsida</taxon>
        <taxon>eudicotyledons</taxon>
        <taxon>Gunneridae</taxon>
        <taxon>Pentapetalae</taxon>
        <taxon>rosids</taxon>
        <taxon>fabids</taxon>
        <taxon>Malpighiales</taxon>
        <taxon>Passifloraceae</taxon>
        <taxon>Turnera</taxon>
    </lineage>
</organism>
<comment type="similarity">
    <text evidence="5">Belongs to the CAF1 family.</text>
</comment>
<evidence type="ECO:0000256" key="8">
    <source>
        <dbReference type="ARBA" id="ARBA00022490"/>
    </source>
</evidence>
<keyword evidence="11" id="KW-0378">Hydrolase</keyword>
<dbReference type="OrthoDB" id="696953at2759"/>
<dbReference type="GO" id="GO:0004535">
    <property type="term" value="F:poly(A)-specific ribonuclease activity"/>
    <property type="evidence" value="ECO:0007669"/>
    <property type="project" value="UniProtKB-EC"/>
</dbReference>
<evidence type="ECO:0000256" key="15">
    <source>
        <dbReference type="ARBA" id="ARBA00023163"/>
    </source>
</evidence>
<comment type="subunit">
    <text evidence="6">Component of the CCR4-NOT complex, at least composed of CRR4 and CAF1 proteins.</text>
</comment>
<dbReference type="InterPro" id="IPR036397">
    <property type="entry name" value="RNaseH_sf"/>
</dbReference>
<evidence type="ECO:0000256" key="14">
    <source>
        <dbReference type="ARBA" id="ARBA00023015"/>
    </source>
</evidence>
<dbReference type="EMBL" id="JAKUCV010001000">
    <property type="protein sequence ID" value="KAJ4848103.1"/>
    <property type="molecule type" value="Genomic_DNA"/>
</dbReference>
<dbReference type="SUPFAM" id="SSF53098">
    <property type="entry name" value="Ribonuclease H-like"/>
    <property type="match status" value="1"/>
</dbReference>
<dbReference type="AlphaFoldDB" id="A0A9Q0GD87"/>
<dbReference type="GO" id="GO:0005737">
    <property type="term" value="C:cytoplasm"/>
    <property type="evidence" value="ECO:0007669"/>
    <property type="project" value="UniProtKB-SubCell"/>
</dbReference>
<comment type="cofactor">
    <cofactor evidence="2">
        <name>a divalent metal cation</name>
        <dbReference type="ChEBI" id="CHEBI:60240"/>
    </cofactor>
</comment>
<evidence type="ECO:0000313" key="18">
    <source>
        <dbReference type="EMBL" id="KAJ4848103.1"/>
    </source>
</evidence>
<accession>A0A9Q0GD87</accession>
<keyword evidence="9" id="KW-0540">Nuclease</keyword>
<reference evidence="18" key="1">
    <citation type="submission" date="2022-02" db="EMBL/GenBank/DDBJ databases">
        <authorList>
            <person name="Henning P.M."/>
            <person name="McCubbin A.G."/>
            <person name="Shore J.S."/>
        </authorList>
    </citation>
    <scope>NUCLEOTIDE SEQUENCE</scope>
    <source>
        <strain evidence="18">F60SS</strain>
        <tissue evidence="18">Leaves</tissue>
    </source>
</reference>
<keyword evidence="19" id="KW-1185">Reference proteome</keyword>
<dbReference type="Pfam" id="PF04857">
    <property type="entry name" value="CAF1"/>
    <property type="match status" value="1"/>
</dbReference>
<keyword evidence="8" id="KW-0963">Cytoplasm</keyword>
<keyword evidence="15" id="KW-0804">Transcription</keyword>
<reference evidence="18" key="2">
    <citation type="journal article" date="2023" name="Plants (Basel)">
        <title>Annotation of the Turnera subulata (Passifloraceae) Draft Genome Reveals the S-Locus Evolved after the Divergence of Turneroideae from Passifloroideae in a Stepwise Manner.</title>
        <authorList>
            <person name="Henning P.M."/>
            <person name="Roalson E.H."/>
            <person name="Mir W."/>
            <person name="McCubbin A.G."/>
            <person name="Shore J.S."/>
        </authorList>
    </citation>
    <scope>NUCLEOTIDE SEQUENCE</scope>
    <source>
        <strain evidence="18">F60SS</strain>
    </source>
</reference>
<evidence type="ECO:0000256" key="5">
    <source>
        <dbReference type="ARBA" id="ARBA00008372"/>
    </source>
</evidence>
<name>A0A9Q0GD87_9ROSI</name>
<protein>
    <recommendedName>
        <fullName evidence="7">poly(A)-specific ribonuclease</fullName>
        <ecNumber evidence="7">3.1.13.4</ecNumber>
    </recommendedName>
</protein>
<evidence type="ECO:0000256" key="13">
    <source>
        <dbReference type="ARBA" id="ARBA00022884"/>
    </source>
</evidence>
<evidence type="ECO:0000256" key="16">
    <source>
        <dbReference type="ARBA" id="ARBA00023242"/>
    </source>
</evidence>
<comment type="caution">
    <text evidence="18">The sequence shown here is derived from an EMBL/GenBank/DDBJ whole genome shotgun (WGS) entry which is preliminary data.</text>
</comment>
<keyword evidence="16" id="KW-0539">Nucleus</keyword>
<evidence type="ECO:0000313" key="19">
    <source>
        <dbReference type="Proteomes" id="UP001141552"/>
    </source>
</evidence>